<dbReference type="OrthoDB" id="11494at10239"/>
<dbReference type="RefSeq" id="YP_004322942.1">
    <property type="nucleotide sequence ID" value="NC_015282.1"/>
</dbReference>
<feature type="domain" description="Prolyl 4-hydroxylase alpha subunit Fe(2+) 2OG dioxygenase" evidence="1">
    <location>
        <begin position="100"/>
        <end position="188"/>
    </location>
</feature>
<protein>
    <submittedName>
        <fullName evidence="2">2OG-Fe(II) oxygenase</fullName>
    </submittedName>
</protein>
<proteinExistence type="predicted"/>
<dbReference type="InterPro" id="IPR044862">
    <property type="entry name" value="Pro_4_hyd_alph_FE2OG_OXY"/>
</dbReference>
<organism evidence="2 3">
    <name type="scientific">Synechococcus phage S-SM1</name>
    <dbReference type="NCBI Taxonomy" id="444859"/>
    <lineage>
        <taxon>Viruses</taxon>
        <taxon>Duplodnaviria</taxon>
        <taxon>Heunggongvirae</taxon>
        <taxon>Uroviricota</taxon>
        <taxon>Caudoviricetes</taxon>
        <taxon>Pantevenvirales</taxon>
        <taxon>Kyanoviridae</taxon>
        <taxon>Thetisvirus</taxon>
        <taxon>Thetisvirus ssm1</taxon>
    </lineage>
</organism>
<keyword evidence="3" id="KW-1185">Reference proteome</keyword>
<evidence type="ECO:0000259" key="1">
    <source>
        <dbReference type="Pfam" id="PF13640"/>
    </source>
</evidence>
<dbReference type="Proteomes" id="UP000006523">
    <property type="component" value="Segment"/>
</dbReference>
<dbReference type="KEGG" id="vg:10327577"/>
<dbReference type="Pfam" id="PF13640">
    <property type="entry name" value="2OG-FeII_Oxy_3"/>
    <property type="match status" value="1"/>
</dbReference>
<accession>E3SI58</accession>
<sequence length="203" mass="23551">MKEFSLPSTDFIAGWYIDNTVCDGLISFFEDSPDQRPGEIGMGVHESMKKSTDVAVVPRNSDERIQNYLDELGKVCDNYIAKFPYCSKDHSCWGLNTNFNIQRYYPDEGFYYWHMEKSSPKFPSSARHLVFMTYLNDVTDAGETEWYHQRLKIQPSKGLTVIWPPDWTHVHRGIPSPTQTKYIATGWYTYKVDNIDYTELNGG</sequence>
<dbReference type="GeneID" id="10327577"/>
<name>E3SI58_9CAUD</name>
<evidence type="ECO:0000313" key="2">
    <source>
        <dbReference type="EMBL" id="ADO97299.1"/>
    </source>
</evidence>
<evidence type="ECO:0000313" key="3">
    <source>
        <dbReference type="Proteomes" id="UP000006523"/>
    </source>
</evidence>
<dbReference type="EMBL" id="GU071094">
    <property type="protein sequence ID" value="ADO97299.1"/>
    <property type="molecule type" value="Genomic_DNA"/>
</dbReference>
<gene>
    <name evidence="2" type="ORF">SSM1_051</name>
</gene>
<dbReference type="Gene3D" id="2.60.120.620">
    <property type="entry name" value="q2cbj1_9rhob like domain"/>
    <property type="match status" value="1"/>
</dbReference>
<reference evidence="2 3" key="1">
    <citation type="journal article" date="2010" name="Environ. Microbiol.">
        <title>Genomic analysis of oceanic cyanobacterial myoviruses compared with T4-like myoviruses from diverse hosts and environments.</title>
        <authorList>
            <person name="Sullivan M.B."/>
            <person name="Huang K.H."/>
            <person name="Ignacio-Espinoza J.C."/>
            <person name="Berlin A.M."/>
            <person name="Kelly L."/>
            <person name="Weigele P.R."/>
            <person name="DeFrancesco A.S."/>
            <person name="Kern S.E."/>
            <person name="Thompson L.R."/>
            <person name="Young S."/>
            <person name="Yandava C."/>
            <person name="Fu R."/>
            <person name="Krastins B."/>
            <person name="Chase M."/>
            <person name="Sarracino D."/>
            <person name="Osburne M.S."/>
            <person name="Henn M.R."/>
            <person name="Chisholm S.W."/>
        </authorList>
    </citation>
    <scope>NUCLEOTIDE SEQUENCE [LARGE SCALE GENOMIC DNA]</scope>
    <source>
        <strain evidence="2">6501-1</strain>
    </source>
</reference>